<keyword evidence="7" id="KW-1133">Transmembrane helix</keyword>
<dbReference type="Proteomes" id="UP000799538">
    <property type="component" value="Unassembled WGS sequence"/>
</dbReference>
<evidence type="ECO:0000256" key="2">
    <source>
        <dbReference type="ARBA" id="ARBA00010617"/>
    </source>
</evidence>
<sequence>MAGYDLLATLILALIAFSFLKYLYRLTLHPLARFPGPLLARITNLWAASYDVPGSDSLIKHLHKLHEQYGPIVRVRPGELHVFDWDSYQAVFKSSKFAKDPALYNAPQVQGSIFNVVDAKEVKPHRDLYTPYFNKAAINSLEGLVHEKLSIFLDKLDDAATEEKTVKINVGYSCFFADVVMYYCYRKDLGALQSPDFKLPLIKNMENFAGLVPFFNYFPLVGAVMFIFVQLLPMTLRRKFFPEAVSMGDMVNECHSRVKELAMSKEEAKSSSIFGNALNPTEDQYIASLPELSADAVLFFLAGTDTSSNTLTAGTWGLLQNPAAMERLRKELRRAIPDGKSLVNSTELEKLPYLRAVVKESLRMGLGACARLSRIVPPGGAVLCGQHIPGGTSVSFSAYVYNYDPSISTNPFKFDPDRWLVDDTSELDSRMISFSKGPRSCLGINLANAEIINAFAHIFRRFGMINAGTTDADMDFKDCFTRRWNGSLKVKLRRMV</sequence>
<dbReference type="GO" id="GO:0020037">
    <property type="term" value="F:heme binding"/>
    <property type="evidence" value="ECO:0007669"/>
    <property type="project" value="InterPro"/>
</dbReference>
<feature type="binding site" description="axial binding residue" evidence="5">
    <location>
        <position position="441"/>
    </location>
    <ligand>
        <name>heme</name>
        <dbReference type="ChEBI" id="CHEBI:30413"/>
    </ligand>
    <ligandPart>
        <name>Fe</name>
        <dbReference type="ChEBI" id="CHEBI:18248"/>
    </ligandPart>
</feature>
<evidence type="ECO:0000313" key="9">
    <source>
        <dbReference type="Proteomes" id="UP000799538"/>
    </source>
</evidence>
<dbReference type="PANTHER" id="PTHR24305:SF166">
    <property type="entry name" value="CYTOCHROME P450 12A4, MITOCHONDRIAL-RELATED"/>
    <property type="match status" value="1"/>
</dbReference>
<dbReference type="PRINTS" id="PR00463">
    <property type="entry name" value="EP450I"/>
</dbReference>
<evidence type="ECO:0000256" key="1">
    <source>
        <dbReference type="ARBA" id="ARBA00001971"/>
    </source>
</evidence>
<dbReference type="GO" id="GO:0004497">
    <property type="term" value="F:monooxygenase activity"/>
    <property type="evidence" value="ECO:0007669"/>
    <property type="project" value="UniProtKB-KW"/>
</dbReference>
<gene>
    <name evidence="8" type="ORF">BDZ85DRAFT_1625</name>
</gene>
<keyword evidence="6" id="KW-0503">Monooxygenase</keyword>
<dbReference type="AlphaFoldDB" id="A0A6A6GPI5"/>
<keyword evidence="7" id="KW-0812">Transmembrane</keyword>
<accession>A0A6A6GPI5</accession>
<dbReference type="InterPro" id="IPR001128">
    <property type="entry name" value="Cyt_P450"/>
</dbReference>
<dbReference type="InterPro" id="IPR017972">
    <property type="entry name" value="Cyt_P450_CS"/>
</dbReference>
<dbReference type="InterPro" id="IPR002401">
    <property type="entry name" value="Cyt_P450_E_grp-I"/>
</dbReference>
<organism evidence="8 9">
    <name type="scientific">Elsinoe ampelina</name>
    <dbReference type="NCBI Taxonomy" id="302913"/>
    <lineage>
        <taxon>Eukaryota</taxon>
        <taxon>Fungi</taxon>
        <taxon>Dikarya</taxon>
        <taxon>Ascomycota</taxon>
        <taxon>Pezizomycotina</taxon>
        <taxon>Dothideomycetes</taxon>
        <taxon>Dothideomycetidae</taxon>
        <taxon>Myriangiales</taxon>
        <taxon>Elsinoaceae</taxon>
        <taxon>Elsinoe</taxon>
    </lineage>
</organism>
<keyword evidence="3 5" id="KW-0479">Metal-binding</keyword>
<evidence type="ECO:0000256" key="3">
    <source>
        <dbReference type="ARBA" id="ARBA00022723"/>
    </source>
</evidence>
<dbReference type="InterPro" id="IPR050121">
    <property type="entry name" value="Cytochrome_P450_monoxygenase"/>
</dbReference>
<comment type="cofactor">
    <cofactor evidence="1 5">
        <name>heme</name>
        <dbReference type="ChEBI" id="CHEBI:30413"/>
    </cofactor>
</comment>
<feature type="transmembrane region" description="Helical" evidence="7">
    <location>
        <begin position="6"/>
        <end position="24"/>
    </location>
</feature>
<dbReference type="SUPFAM" id="SSF48264">
    <property type="entry name" value="Cytochrome P450"/>
    <property type="match status" value="1"/>
</dbReference>
<dbReference type="Pfam" id="PF00067">
    <property type="entry name" value="p450"/>
    <property type="match status" value="1"/>
</dbReference>
<dbReference type="GO" id="GO:0005506">
    <property type="term" value="F:iron ion binding"/>
    <property type="evidence" value="ECO:0007669"/>
    <property type="project" value="InterPro"/>
</dbReference>
<keyword evidence="6" id="KW-0560">Oxidoreductase</keyword>
<feature type="transmembrane region" description="Helical" evidence="7">
    <location>
        <begin position="208"/>
        <end position="232"/>
    </location>
</feature>
<keyword evidence="5 6" id="KW-0349">Heme</keyword>
<evidence type="ECO:0000256" key="7">
    <source>
        <dbReference type="SAM" id="Phobius"/>
    </source>
</evidence>
<dbReference type="OrthoDB" id="3945418at2759"/>
<keyword evidence="9" id="KW-1185">Reference proteome</keyword>
<dbReference type="PANTHER" id="PTHR24305">
    <property type="entry name" value="CYTOCHROME P450"/>
    <property type="match status" value="1"/>
</dbReference>
<evidence type="ECO:0000256" key="5">
    <source>
        <dbReference type="PIRSR" id="PIRSR602401-1"/>
    </source>
</evidence>
<dbReference type="PRINTS" id="PR00385">
    <property type="entry name" value="P450"/>
</dbReference>
<comment type="similarity">
    <text evidence="2 6">Belongs to the cytochrome P450 family.</text>
</comment>
<dbReference type="Gene3D" id="1.10.630.10">
    <property type="entry name" value="Cytochrome P450"/>
    <property type="match status" value="1"/>
</dbReference>
<dbReference type="InterPro" id="IPR036396">
    <property type="entry name" value="Cyt_P450_sf"/>
</dbReference>
<dbReference type="EMBL" id="ML992501">
    <property type="protein sequence ID" value="KAF2227293.1"/>
    <property type="molecule type" value="Genomic_DNA"/>
</dbReference>
<dbReference type="CDD" id="cd11062">
    <property type="entry name" value="CYP58-like"/>
    <property type="match status" value="1"/>
</dbReference>
<evidence type="ECO:0000313" key="8">
    <source>
        <dbReference type="EMBL" id="KAF2227293.1"/>
    </source>
</evidence>
<keyword evidence="4 5" id="KW-0408">Iron</keyword>
<proteinExistence type="inferred from homology"/>
<evidence type="ECO:0000256" key="6">
    <source>
        <dbReference type="RuleBase" id="RU000461"/>
    </source>
</evidence>
<keyword evidence="7" id="KW-0472">Membrane</keyword>
<dbReference type="GO" id="GO:0016705">
    <property type="term" value="F:oxidoreductase activity, acting on paired donors, with incorporation or reduction of molecular oxygen"/>
    <property type="evidence" value="ECO:0007669"/>
    <property type="project" value="InterPro"/>
</dbReference>
<name>A0A6A6GPI5_9PEZI</name>
<dbReference type="PROSITE" id="PS00086">
    <property type="entry name" value="CYTOCHROME_P450"/>
    <property type="match status" value="1"/>
</dbReference>
<reference evidence="9" key="1">
    <citation type="journal article" date="2020" name="Stud. Mycol.">
        <title>101 Dothideomycetes genomes: A test case for predicting lifestyles and emergence of pathogens.</title>
        <authorList>
            <person name="Haridas S."/>
            <person name="Albert R."/>
            <person name="Binder M."/>
            <person name="Bloem J."/>
            <person name="LaButti K."/>
            <person name="Salamov A."/>
            <person name="Andreopoulos B."/>
            <person name="Baker S."/>
            <person name="Barry K."/>
            <person name="Bills G."/>
            <person name="Bluhm B."/>
            <person name="Cannon C."/>
            <person name="Castanera R."/>
            <person name="Culley D."/>
            <person name="Daum C."/>
            <person name="Ezra D."/>
            <person name="Gonzalez J."/>
            <person name="Henrissat B."/>
            <person name="Kuo A."/>
            <person name="Liang C."/>
            <person name="Lipzen A."/>
            <person name="Lutzoni F."/>
            <person name="Magnuson J."/>
            <person name="Mondo S."/>
            <person name="Nolan M."/>
            <person name="Ohm R."/>
            <person name="Pangilinan J."/>
            <person name="Park H.-J."/>
            <person name="Ramirez L."/>
            <person name="Alfaro M."/>
            <person name="Sun H."/>
            <person name="Tritt A."/>
            <person name="Yoshinaga Y."/>
            <person name="Zwiers L.-H."/>
            <person name="Turgeon B."/>
            <person name="Goodwin S."/>
            <person name="Spatafora J."/>
            <person name="Crous P."/>
            <person name="Grigoriev I."/>
        </authorList>
    </citation>
    <scope>NUCLEOTIDE SEQUENCE [LARGE SCALE GENOMIC DNA]</scope>
    <source>
        <strain evidence="9">CECT 20119</strain>
    </source>
</reference>
<evidence type="ECO:0000256" key="4">
    <source>
        <dbReference type="ARBA" id="ARBA00023004"/>
    </source>
</evidence>
<protein>
    <submittedName>
        <fullName evidence="8">Cytochrome P450</fullName>
    </submittedName>
</protein>